<comment type="caution">
    <text evidence="1">The sequence shown here is derived from an EMBL/GenBank/DDBJ whole genome shotgun (WGS) entry which is preliminary data.</text>
</comment>
<accession>A0ABP0H8F1</accession>
<name>A0ABP0H8F1_9DINO</name>
<sequence length="515" mass="57366">MLCRGISLLNESNPKNSVVVLVLPDLAKDSSPRGLWDEERQIFEELYSLGQVCEHRWIECFARESRKAEVKSNSRRFGSGRLIVSANVQEENPWLQSELCVFGRTVGPNETEGAGAPLALLPKTASLLIPGPFLPKDSVRIAERLRPSNEQVCAQKGHKRLEMLLTSLLRGTSHRAVLCVNLTGYVEDLAVTVANLRMKKAMAECKVNLERLYYLSVHTLDAKENVKYATSRVHRDLLDLWIEKKFSYGGLSFDESEPALSDEEKSAIEGHQYLENLDNLDLQVLVKSGAEYKIHPDQLRQWEAVGGDIGDEFAKLKAQHEGKYQTLLKDIVQSSTVVEDTLVRPADESSGGDSAPDIKVFENLEALEGEDGPLKPRCSSEVAGVEVRRGKSGSVYLMALDKQKILPKHTLVGGFGTGKCLGKLDEKQNVFVSWEEGDRTVVQIDMASLNPDSTAIESMTLYKYLILLEKQKKVTRYDVSYSEISRQVDASGDGFSVKVKNPHAYRTIPDSCHVL</sequence>
<protein>
    <submittedName>
        <fullName evidence="1">Uncharacterized protein</fullName>
    </submittedName>
</protein>
<dbReference type="Proteomes" id="UP001642484">
    <property type="component" value="Unassembled WGS sequence"/>
</dbReference>
<evidence type="ECO:0000313" key="1">
    <source>
        <dbReference type="EMBL" id="CAK8986362.1"/>
    </source>
</evidence>
<proteinExistence type="predicted"/>
<organism evidence="1 2">
    <name type="scientific">Durusdinium trenchii</name>
    <dbReference type="NCBI Taxonomy" id="1381693"/>
    <lineage>
        <taxon>Eukaryota</taxon>
        <taxon>Sar</taxon>
        <taxon>Alveolata</taxon>
        <taxon>Dinophyceae</taxon>
        <taxon>Suessiales</taxon>
        <taxon>Symbiodiniaceae</taxon>
        <taxon>Durusdinium</taxon>
    </lineage>
</organism>
<evidence type="ECO:0000313" key="2">
    <source>
        <dbReference type="Proteomes" id="UP001642484"/>
    </source>
</evidence>
<gene>
    <name evidence="1" type="ORF">CCMP2556_LOCUS480</name>
</gene>
<reference evidence="1 2" key="1">
    <citation type="submission" date="2024-02" db="EMBL/GenBank/DDBJ databases">
        <authorList>
            <person name="Chen Y."/>
            <person name="Shah S."/>
            <person name="Dougan E. K."/>
            <person name="Thang M."/>
            <person name="Chan C."/>
        </authorList>
    </citation>
    <scope>NUCLEOTIDE SEQUENCE [LARGE SCALE GENOMIC DNA]</scope>
</reference>
<keyword evidence="2" id="KW-1185">Reference proteome</keyword>
<dbReference type="EMBL" id="CAXAMN010000103">
    <property type="protein sequence ID" value="CAK8986362.1"/>
    <property type="molecule type" value="Genomic_DNA"/>
</dbReference>